<dbReference type="InterPro" id="IPR051924">
    <property type="entry name" value="GST_Kappa/NadH"/>
</dbReference>
<sequence>MARPKLTFYLDLQSPYAYLAYYFTRHSQTFSDCDITYVPVLMIGLVKAGVSNPPWNIPNRVDYLWKDIARCAAEASVPWRAGLPADYPLARTSEVQRVIAACSELYPDHQPALLDALYHAFWIEKQGVQSLKTFQPIIEGVLGESRAAEVVQRRRVSHSQSLEQDIQRIVRANTEEATASGAVGLPWFVATDVSGKKEEFWGFDRLQTHVVRFLELEDASARL</sequence>
<accession>A0AAV9PDV2</accession>
<dbReference type="GO" id="GO:0004364">
    <property type="term" value="F:glutathione transferase activity"/>
    <property type="evidence" value="ECO:0007669"/>
    <property type="project" value="UniProtKB-UniRule"/>
</dbReference>
<reference evidence="4 5" key="1">
    <citation type="submission" date="2023-08" db="EMBL/GenBank/DDBJ databases">
        <title>Black Yeasts Isolated from many extreme environments.</title>
        <authorList>
            <person name="Coleine C."/>
            <person name="Stajich J.E."/>
            <person name="Selbmann L."/>
        </authorList>
    </citation>
    <scope>NUCLEOTIDE SEQUENCE [LARGE SCALE GENOMIC DNA]</scope>
    <source>
        <strain evidence="4 5">CCFEE 5935</strain>
    </source>
</reference>
<protein>
    <recommendedName>
        <fullName evidence="1">Glutathione S-transferase kappa</fullName>
        <ecNumber evidence="1">2.5.1.18</ecNumber>
    </recommendedName>
</protein>
<comment type="similarity">
    <text evidence="1">Belongs to the GST superfamily. Kappa family.</text>
</comment>
<evidence type="ECO:0000259" key="3">
    <source>
        <dbReference type="Pfam" id="PF01323"/>
    </source>
</evidence>
<dbReference type="Pfam" id="PF01323">
    <property type="entry name" value="DSBA"/>
    <property type="match status" value="1"/>
</dbReference>
<feature type="active site" description="Nucleophile" evidence="2">
    <location>
        <position position="14"/>
    </location>
</feature>
<evidence type="ECO:0000313" key="4">
    <source>
        <dbReference type="EMBL" id="KAK5171870.1"/>
    </source>
</evidence>
<dbReference type="EC" id="2.5.1.18" evidence="1"/>
<dbReference type="GO" id="GO:0006749">
    <property type="term" value="P:glutathione metabolic process"/>
    <property type="evidence" value="ECO:0007669"/>
    <property type="project" value="TreeGrafter"/>
</dbReference>
<evidence type="ECO:0000256" key="2">
    <source>
        <dbReference type="PIRSR" id="PIRSR006386-1"/>
    </source>
</evidence>
<proteinExistence type="inferred from homology"/>
<dbReference type="PIRSF" id="PIRSF006386">
    <property type="entry name" value="HCCAis_GSTk"/>
    <property type="match status" value="1"/>
</dbReference>
<dbReference type="InterPro" id="IPR036249">
    <property type="entry name" value="Thioredoxin-like_sf"/>
</dbReference>
<comment type="caution">
    <text evidence="4">The sequence shown here is derived from an EMBL/GenBank/DDBJ whole genome shotgun (WGS) entry which is preliminary data.</text>
</comment>
<comment type="catalytic activity">
    <reaction evidence="1">
        <text>RX + glutathione = an S-substituted glutathione + a halide anion + H(+)</text>
        <dbReference type="Rhea" id="RHEA:16437"/>
        <dbReference type="ChEBI" id="CHEBI:15378"/>
        <dbReference type="ChEBI" id="CHEBI:16042"/>
        <dbReference type="ChEBI" id="CHEBI:17792"/>
        <dbReference type="ChEBI" id="CHEBI:57925"/>
        <dbReference type="ChEBI" id="CHEBI:90779"/>
        <dbReference type="EC" id="2.5.1.18"/>
    </reaction>
</comment>
<evidence type="ECO:0000256" key="1">
    <source>
        <dbReference type="PIRNR" id="PIRNR006386"/>
    </source>
</evidence>
<dbReference type="GO" id="GO:0005739">
    <property type="term" value="C:mitochondrion"/>
    <property type="evidence" value="ECO:0007669"/>
    <property type="project" value="TreeGrafter"/>
</dbReference>
<name>A0AAV9PDV2_9PEZI</name>
<dbReference type="EMBL" id="JAVRRT010000005">
    <property type="protein sequence ID" value="KAK5171870.1"/>
    <property type="molecule type" value="Genomic_DNA"/>
</dbReference>
<dbReference type="GO" id="GO:0005777">
    <property type="term" value="C:peroxisome"/>
    <property type="evidence" value="ECO:0007669"/>
    <property type="project" value="TreeGrafter"/>
</dbReference>
<dbReference type="RefSeq" id="XP_064660714.1">
    <property type="nucleotide sequence ID" value="XM_064800763.1"/>
</dbReference>
<feature type="domain" description="DSBA-like thioredoxin" evidence="3">
    <location>
        <begin position="6"/>
        <end position="208"/>
    </location>
</feature>
<dbReference type="Gene3D" id="3.40.30.10">
    <property type="entry name" value="Glutaredoxin"/>
    <property type="match status" value="1"/>
</dbReference>
<organism evidence="4 5">
    <name type="scientific">Saxophila tyrrhenica</name>
    <dbReference type="NCBI Taxonomy" id="1690608"/>
    <lineage>
        <taxon>Eukaryota</taxon>
        <taxon>Fungi</taxon>
        <taxon>Dikarya</taxon>
        <taxon>Ascomycota</taxon>
        <taxon>Pezizomycotina</taxon>
        <taxon>Dothideomycetes</taxon>
        <taxon>Dothideomycetidae</taxon>
        <taxon>Mycosphaerellales</taxon>
        <taxon>Extremaceae</taxon>
        <taxon>Saxophila</taxon>
    </lineage>
</organism>
<dbReference type="Proteomes" id="UP001337655">
    <property type="component" value="Unassembled WGS sequence"/>
</dbReference>
<keyword evidence="5" id="KW-1185">Reference proteome</keyword>
<gene>
    <name evidence="4" type="ORF">LTR77_003506</name>
</gene>
<dbReference type="GeneID" id="89924853"/>
<evidence type="ECO:0000313" key="5">
    <source>
        <dbReference type="Proteomes" id="UP001337655"/>
    </source>
</evidence>
<dbReference type="InterPro" id="IPR001853">
    <property type="entry name" value="DSBA-like_thioredoxin_dom"/>
</dbReference>
<dbReference type="GO" id="GO:0004602">
    <property type="term" value="F:glutathione peroxidase activity"/>
    <property type="evidence" value="ECO:0007669"/>
    <property type="project" value="TreeGrafter"/>
</dbReference>
<dbReference type="PANTHER" id="PTHR42943:SF2">
    <property type="entry name" value="GLUTATHIONE S-TRANSFERASE KAPPA 1"/>
    <property type="match status" value="1"/>
</dbReference>
<dbReference type="InterPro" id="IPR014440">
    <property type="entry name" value="HCCAis_GSTk"/>
</dbReference>
<keyword evidence="1" id="KW-0808">Transferase</keyword>
<dbReference type="PANTHER" id="PTHR42943">
    <property type="entry name" value="GLUTATHIONE S-TRANSFERASE KAPPA"/>
    <property type="match status" value="1"/>
</dbReference>
<dbReference type="SUPFAM" id="SSF52833">
    <property type="entry name" value="Thioredoxin-like"/>
    <property type="match status" value="1"/>
</dbReference>
<dbReference type="AlphaFoldDB" id="A0AAV9PDV2"/>